<dbReference type="EMBL" id="VNHX01000007">
    <property type="protein sequence ID" value="TYP96187.1"/>
    <property type="molecule type" value="Genomic_DNA"/>
</dbReference>
<evidence type="ECO:0000313" key="2">
    <source>
        <dbReference type="Proteomes" id="UP000325105"/>
    </source>
</evidence>
<organism evidence="1 2">
    <name type="scientific">Sphingobacterium allocomposti</name>
    <dbReference type="NCBI Taxonomy" id="415956"/>
    <lineage>
        <taxon>Bacteria</taxon>
        <taxon>Pseudomonadati</taxon>
        <taxon>Bacteroidota</taxon>
        <taxon>Sphingobacteriia</taxon>
        <taxon>Sphingobacteriales</taxon>
        <taxon>Sphingobacteriaceae</taxon>
        <taxon>Sphingobacterium</taxon>
    </lineage>
</organism>
<name>A0A5S5DJV2_9SPHI</name>
<dbReference type="AlphaFoldDB" id="A0A5S5DJV2"/>
<gene>
    <name evidence="1" type="ORF">BC792_10786</name>
</gene>
<accession>A0A5S5DJV2</accession>
<evidence type="ECO:0000313" key="1">
    <source>
        <dbReference type="EMBL" id="TYP96187.1"/>
    </source>
</evidence>
<sequence>MSGIQRVLVPTDFTVDSLRIALEYLENNVDNQRVELVLVCGYDLGDSITGLLGFTKDDHLARLQGEDFVKGCEMIKSRFKQTVVEMYADLLISKNARYVRNYLKGNRITQVVLPETYGFRFFNRHSFDILNVLKAVGLEALPEVVSLPVVGNETDNIDTMDSIFFRKGWKVSYE</sequence>
<dbReference type="RefSeq" id="WP_148908309.1">
    <property type="nucleotide sequence ID" value="NZ_VNHX01000007.1"/>
</dbReference>
<evidence type="ECO:0008006" key="3">
    <source>
        <dbReference type="Google" id="ProtNLM"/>
    </source>
</evidence>
<proteinExistence type="predicted"/>
<reference evidence="1 2" key="1">
    <citation type="submission" date="2019-07" db="EMBL/GenBank/DDBJ databases">
        <title>Genomic Encyclopedia of Archaeal and Bacterial Type Strains, Phase II (KMG-II): from individual species to whole genera.</title>
        <authorList>
            <person name="Goeker M."/>
        </authorList>
    </citation>
    <scope>NUCLEOTIDE SEQUENCE [LARGE SCALE GENOMIC DNA]</scope>
    <source>
        <strain evidence="1 2">DSM 18850</strain>
    </source>
</reference>
<protein>
    <recommendedName>
        <fullName evidence="3">Universal stress protein family protein</fullName>
    </recommendedName>
</protein>
<comment type="caution">
    <text evidence="1">The sequence shown here is derived from an EMBL/GenBank/DDBJ whole genome shotgun (WGS) entry which is preliminary data.</text>
</comment>
<keyword evidence="2" id="KW-1185">Reference proteome</keyword>
<dbReference type="Proteomes" id="UP000325105">
    <property type="component" value="Unassembled WGS sequence"/>
</dbReference>
<dbReference type="OrthoDB" id="893860at2"/>